<dbReference type="Gene3D" id="3.20.20.70">
    <property type="entry name" value="Aldolase class I"/>
    <property type="match status" value="1"/>
</dbReference>
<dbReference type="Pfam" id="PF00724">
    <property type="entry name" value="Oxidored_FMN"/>
    <property type="match status" value="1"/>
</dbReference>
<dbReference type="InterPro" id="IPR051799">
    <property type="entry name" value="NADH_flavin_oxidoreductase"/>
</dbReference>
<feature type="domain" description="NADH:flavin oxidoreductase/NADH oxidase N-terminal" evidence="3">
    <location>
        <begin position="9"/>
        <end position="211"/>
    </location>
</feature>
<dbReference type="SUPFAM" id="SSF51395">
    <property type="entry name" value="FMN-linked oxidoreductases"/>
    <property type="match status" value="1"/>
</dbReference>
<evidence type="ECO:0000256" key="1">
    <source>
        <dbReference type="ARBA" id="ARBA00022630"/>
    </source>
</evidence>
<dbReference type="CDD" id="cd02803">
    <property type="entry name" value="OYE_like_FMN_family"/>
    <property type="match status" value="1"/>
</dbReference>
<dbReference type="InterPro" id="IPR013785">
    <property type="entry name" value="Aldolase_TIM"/>
</dbReference>
<dbReference type="GO" id="GO:0016491">
    <property type="term" value="F:oxidoreductase activity"/>
    <property type="evidence" value="ECO:0007669"/>
    <property type="project" value="UniProtKB-KW"/>
</dbReference>
<proteinExistence type="predicted"/>
<evidence type="ECO:0000259" key="3">
    <source>
        <dbReference type="Pfam" id="PF00724"/>
    </source>
</evidence>
<name>A0A133US14_9EURY</name>
<dbReference type="AlphaFoldDB" id="A0A133US14"/>
<dbReference type="GO" id="GO:0010181">
    <property type="term" value="F:FMN binding"/>
    <property type="evidence" value="ECO:0007669"/>
    <property type="project" value="InterPro"/>
</dbReference>
<dbReference type="InterPro" id="IPR001155">
    <property type="entry name" value="OxRdtase_FMN_N"/>
</dbReference>
<accession>A0A133US14</accession>
<dbReference type="PANTHER" id="PTHR43656:SF2">
    <property type="entry name" value="BINDING OXIDOREDUCTASE, PUTATIVE (AFU_ORTHOLOGUE AFUA_2G08260)-RELATED"/>
    <property type="match status" value="1"/>
</dbReference>
<gene>
    <name evidence="4" type="ORF">AKJ38_02115</name>
</gene>
<keyword evidence="2" id="KW-0560">Oxidoreductase</keyword>
<evidence type="ECO:0000313" key="4">
    <source>
        <dbReference type="EMBL" id="KXA97031.1"/>
    </source>
</evidence>
<dbReference type="PANTHER" id="PTHR43656">
    <property type="entry name" value="BINDING OXIDOREDUCTASE, PUTATIVE (AFU_ORTHOLOGUE AFUA_2G08260)-RELATED"/>
    <property type="match status" value="1"/>
</dbReference>
<dbReference type="Proteomes" id="UP000070414">
    <property type="component" value="Unassembled WGS sequence"/>
</dbReference>
<evidence type="ECO:0000313" key="5">
    <source>
        <dbReference type="Proteomes" id="UP000070414"/>
    </source>
</evidence>
<reference evidence="4 5" key="1">
    <citation type="journal article" date="2016" name="Sci. Rep.">
        <title>Metabolic traits of an uncultured archaeal lineage -MSBL1- from brine pools of the Red Sea.</title>
        <authorList>
            <person name="Mwirichia R."/>
            <person name="Alam I."/>
            <person name="Rashid M."/>
            <person name="Vinu M."/>
            <person name="Ba-Alawi W."/>
            <person name="Anthony Kamau A."/>
            <person name="Kamanda Ngugi D."/>
            <person name="Goker M."/>
            <person name="Klenk H.P."/>
            <person name="Bajic V."/>
            <person name="Stingl U."/>
        </authorList>
    </citation>
    <scope>NUCLEOTIDE SEQUENCE [LARGE SCALE GENOMIC DNA]</scope>
    <source>
        <strain evidence="4">SCGC-AAA259I14</strain>
    </source>
</reference>
<evidence type="ECO:0000256" key="2">
    <source>
        <dbReference type="ARBA" id="ARBA00023002"/>
    </source>
</evidence>
<dbReference type="EMBL" id="LHXS01000030">
    <property type="protein sequence ID" value="KXA97031.1"/>
    <property type="molecule type" value="Genomic_DNA"/>
</dbReference>
<comment type="caution">
    <text evidence="4">The sequence shown here is derived from an EMBL/GenBank/DDBJ whole genome shotgun (WGS) entry which is preliminary data.</text>
</comment>
<organism evidence="4 5">
    <name type="scientific">candidate division MSBL1 archaeon SCGC-AAA259I14</name>
    <dbReference type="NCBI Taxonomy" id="1698268"/>
    <lineage>
        <taxon>Archaea</taxon>
        <taxon>Methanobacteriati</taxon>
        <taxon>Methanobacteriota</taxon>
        <taxon>candidate division MSBL1</taxon>
    </lineage>
</organism>
<protein>
    <submittedName>
        <fullName evidence="4">NADH:flavin oxidoreductase</fullName>
    </submittedName>
</protein>
<keyword evidence="1" id="KW-0285">Flavoprotein</keyword>
<sequence length="246" mass="27918">VKINEKNSRRAMSKQDIKELIELFADASKRGKEANFDGIQLHMAHGYLFSQFLSPLFNQRRDEYGGDIESRAKFPVEVLKGIRKNVGPDFPVLAKLNCRDYHEKGLSLEESIQVGKFLEEAGLDAIELSGGLLINEDLNPSRKNITSEKDEAYFEEEAKIFKAEIDIPLMLVGGIRSYSVAKRIISENTADYVSMSRPLIREPNLIKRWHAGDHRKATCTSCNECFKAGYSQKVFCPIENRQNISN</sequence>
<keyword evidence="5" id="KW-1185">Reference proteome</keyword>
<feature type="non-terminal residue" evidence="4">
    <location>
        <position position="1"/>
    </location>
</feature>